<dbReference type="Proteomes" id="UP000032545">
    <property type="component" value="Unassembled WGS sequence"/>
</dbReference>
<reference evidence="3" key="1">
    <citation type="submission" date="2015-02" db="EMBL/GenBank/DDBJ databases">
        <title>Draft Genome of Frankia sp. CpI1-S.</title>
        <authorList>
            <person name="Oshone R.T."/>
            <person name="Ngom M."/>
            <person name="Ghodhbane-Gtari F."/>
            <person name="Gtari M."/>
            <person name="Morris K."/>
            <person name="Thomas K."/>
            <person name="Sen A."/>
            <person name="Tisa L.S."/>
        </authorList>
    </citation>
    <scope>NUCLEOTIDE SEQUENCE [LARGE SCALE GENOMIC DNA]</scope>
    <source>
        <strain evidence="3">CpI1-S</strain>
    </source>
</reference>
<dbReference type="PANTHER" id="PTHR34595">
    <property type="entry name" value="BLR5612 PROTEIN"/>
    <property type="match status" value="1"/>
</dbReference>
<evidence type="ECO:0000259" key="1">
    <source>
        <dbReference type="Pfam" id="PF04168"/>
    </source>
</evidence>
<accession>A0A0D8BHW7</accession>
<dbReference type="RefSeq" id="WP_044884710.1">
    <property type="nucleotide sequence ID" value="NZ_JYFN01000012.1"/>
</dbReference>
<dbReference type="InterPro" id="IPR051680">
    <property type="entry name" value="ATP-dep_Glu-Cys_Ligase-2"/>
</dbReference>
<dbReference type="EMBL" id="JYFN01000012">
    <property type="protein sequence ID" value="KJE23589.1"/>
    <property type="molecule type" value="Genomic_DNA"/>
</dbReference>
<comment type="caution">
    <text evidence="2">The sequence shown here is derived from an EMBL/GenBank/DDBJ whole genome shotgun (WGS) entry which is preliminary data.</text>
</comment>
<dbReference type="InterPro" id="IPR007296">
    <property type="entry name" value="DUF403"/>
</dbReference>
<feature type="domain" description="DUF403" evidence="1">
    <location>
        <begin position="1"/>
        <end position="301"/>
    </location>
</feature>
<keyword evidence="3" id="KW-1185">Reference proteome</keyword>
<dbReference type="PATRIC" id="fig|1502723.3.peg.912"/>
<gene>
    <name evidence="2" type="ORF">FF36_02038</name>
</gene>
<evidence type="ECO:0000313" key="3">
    <source>
        <dbReference type="Proteomes" id="UP000032545"/>
    </source>
</evidence>
<dbReference type="PANTHER" id="PTHR34595:SF7">
    <property type="entry name" value="SLL1039 PROTEIN"/>
    <property type="match status" value="1"/>
</dbReference>
<protein>
    <recommendedName>
        <fullName evidence="1">DUF403 domain-containing protein</fullName>
    </recommendedName>
</protein>
<reference evidence="2 3" key="2">
    <citation type="journal article" date="2016" name="Genome Announc.">
        <title>Permanent Draft Genome Sequences for Two Variants of Frankia sp. Strain CpI1, the First Frankia Strain Isolated from Root Nodules of Comptonia peregrina.</title>
        <authorList>
            <person name="Oshone R."/>
            <person name="Hurst S.G.IV."/>
            <person name="Abebe-Akele F."/>
            <person name="Simpson S."/>
            <person name="Morris K."/>
            <person name="Thomas W.K."/>
            <person name="Tisa L.S."/>
        </authorList>
    </citation>
    <scope>NUCLEOTIDE SEQUENCE [LARGE SCALE GENOMIC DNA]</scope>
    <source>
        <strain evidence="3">CpI1-S</strain>
    </source>
</reference>
<dbReference type="Pfam" id="PF04168">
    <property type="entry name" value="Alpha-E"/>
    <property type="match status" value="1"/>
</dbReference>
<dbReference type="OrthoDB" id="9803532at2"/>
<name>A0A0D8BHW7_9ACTN</name>
<dbReference type="AlphaFoldDB" id="A0A0D8BHW7"/>
<proteinExistence type="predicted"/>
<sequence>MLSRIAESLFWIGRYVERAESTARILDVHVHRVLEDPWLDASSAGRELLAVMGQPATFDQQVDSRTVTETLAYDPARPFSITGALSAARENARSARVVVSSDVWECLNATWNDLPHTEELARRLGPHVFFRYVRERTAMLAGLVDATLARDDGWRFLVLGRSLERVDMTSRLLSSSISDDPHSQSWISLLRSCGAHEAYLRTYRRAVDAARVAEFLLLDRLFPRSVYWSLALAEDILAELDGGRGRPRSTVDDAARRTVGRTRTELEFHSVAELVENMPDLLASLQSTCSSVSGEVTARYFAREAPRSWAMEVPA</sequence>
<evidence type="ECO:0000313" key="2">
    <source>
        <dbReference type="EMBL" id="KJE23589.1"/>
    </source>
</evidence>
<organism evidence="2 3">
    <name type="scientific">Frankia torreyi</name>
    <dbReference type="NCBI Taxonomy" id="1856"/>
    <lineage>
        <taxon>Bacteria</taxon>
        <taxon>Bacillati</taxon>
        <taxon>Actinomycetota</taxon>
        <taxon>Actinomycetes</taxon>
        <taxon>Frankiales</taxon>
        <taxon>Frankiaceae</taxon>
        <taxon>Frankia</taxon>
    </lineage>
</organism>